<proteinExistence type="predicted"/>
<reference evidence="1" key="1">
    <citation type="submission" date="2022-11" db="EMBL/GenBank/DDBJ databases">
        <title>Genome Sequence of Boeremia exigua.</title>
        <authorList>
            <person name="Buettner E."/>
        </authorList>
    </citation>
    <scope>NUCLEOTIDE SEQUENCE</scope>
    <source>
        <strain evidence="1">CU02</strain>
    </source>
</reference>
<evidence type="ECO:0000313" key="2">
    <source>
        <dbReference type="Proteomes" id="UP001153331"/>
    </source>
</evidence>
<evidence type="ECO:0000313" key="1">
    <source>
        <dbReference type="EMBL" id="KAJ8111033.1"/>
    </source>
</evidence>
<organism evidence="1 2">
    <name type="scientific">Boeremia exigua</name>
    <dbReference type="NCBI Taxonomy" id="749465"/>
    <lineage>
        <taxon>Eukaryota</taxon>
        <taxon>Fungi</taxon>
        <taxon>Dikarya</taxon>
        <taxon>Ascomycota</taxon>
        <taxon>Pezizomycotina</taxon>
        <taxon>Dothideomycetes</taxon>
        <taxon>Pleosporomycetidae</taxon>
        <taxon>Pleosporales</taxon>
        <taxon>Pleosporineae</taxon>
        <taxon>Didymellaceae</taxon>
        <taxon>Boeremia</taxon>
    </lineage>
</organism>
<protein>
    <submittedName>
        <fullName evidence="1">Uncharacterized protein</fullName>
    </submittedName>
</protein>
<name>A0ACC2I764_9PLEO</name>
<dbReference type="Proteomes" id="UP001153331">
    <property type="component" value="Unassembled WGS sequence"/>
</dbReference>
<dbReference type="EMBL" id="JAPHNI010000443">
    <property type="protein sequence ID" value="KAJ8111033.1"/>
    <property type="molecule type" value="Genomic_DNA"/>
</dbReference>
<comment type="caution">
    <text evidence="1">The sequence shown here is derived from an EMBL/GenBank/DDBJ whole genome shotgun (WGS) entry which is preliminary data.</text>
</comment>
<gene>
    <name evidence="1" type="ORF">OPT61_g6274</name>
</gene>
<sequence length="273" mass="31912">MPTHKKTEEAKLPPAIGSYMTQGMVIVEIGTNKIRYSVHKALLIHHSEYFRTALRGPWKEADEGVARLVEIETPEFNLFVHWLYTQQVPDHKKDCAMWDHIVNGKHSNRMFLSRSQYQLPTLTLLRAYVLGDRLLAEEFRRLTNNHLVEGDSTVGFNPMESLPSIEWAFENIRSDRSILQYLANEFCNNWFPEGDDTDDIDALSKLPTKFVLRLLRRLGYLRQSSIEEGKTCYLEHFTEAEEKACEKTHVQYSELEDYSYSLEHQRLNYTSFS</sequence>
<accession>A0ACC2I764</accession>
<keyword evidence="2" id="KW-1185">Reference proteome</keyword>